<organism evidence="11 12">
    <name type="scientific">Tumebacillus permanentifrigoris</name>
    <dbReference type="NCBI Taxonomy" id="378543"/>
    <lineage>
        <taxon>Bacteria</taxon>
        <taxon>Bacillati</taxon>
        <taxon>Bacillota</taxon>
        <taxon>Bacilli</taxon>
        <taxon>Bacillales</taxon>
        <taxon>Alicyclobacillaceae</taxon>
        <taxon>Tumebacillus</taxon>
    </lineage>
</organism>
<dbReference type="InterPro" id="IPR013114">
    <property type="entry name" value="FabA_FabZ"/>
</dbReference>
<dbReference type="EC" id="4.2.1.59" evidence="4"/>
<dbReference type="NCBIfam" id="NF000582">
    <property type="entry name" value="PRK00006.1"/>
    <property type="match status" value="1"/>
</dbReference>
<dbReference type="GO" id="GO:0019171">
    <property type="term" value="F:(3R)-hydroxyacyl-[acyl-carrier-protein] dehydratase activity"/>
    <property type="evidence" value="ECO:0007669"/>
    <property type="project" value="UniProtKB-EC"/>
</dbReference>
<dbReference type="GO" id="GO:0016020">
    <property type="term" value="C:membrane"/>
    <property type="evidence" value="ECO:0007669"/>
    <property type="project" value="GOC"/>
</dbReference>
<proteinExistence type="inferred from homology"/>
<dbReference type="Proteomes" id="UP000245634">
    <property type="component" value="Unassembled WGS sequence"/>
</dbReference>
<keyword evidence="9" id="KW-0456">Lyase</keyword>
<sequence>MKTLMTADDIRKLLPHRWPFLLLDRIIELKPGSSGTGLKNVTVSEPYFEGHFPTESIMPGVLIIEALAQMTAVVASTGAIEAAKQAGNTDDLDAAGRIGYLVAIRDMKFMKPVVPGDQLELKVSFGRAVGILTMVKVAAYVGKDKVVEGTISVSQRPDSGAEA</sequence>
<dbReference type="PANTHER" id="PTHR30272">
    <property type="entry name" value="3-HYDROXYACYL-[ACYL-CARRIER-PROTEIN] DEHYDRATASE"/>
    <property type="match status" value="1"/>
</dbReference>
<dbReference type="OrthoDB" id="9814284at2"/>
<dbReference type="GO" id="GO:0009245">
    <property type="term" value="P:lipid A biosynthetic process"/>
    <property type="evidence" value="ECO:0007669"/>
    <property type="project" value="UniProtKB-KW"/>
</dbReference>
<dbReference type="RefSeq" id="WP_109686119.1">
    <property type="nucleotide sequence ID" value="NZ_QGGL01000002.1"/>
</dbReference>
<reference evidence="11 12" key="1">
    <citation type="submission" date="2018-05" db="EMBL/GenBank/DDBJ databases">
        <title>Genomic Encyclopedia of Type Strains, Phase IV (KMG-IV): sequencing the most valuable type-strain genomes for metagenomic binning, comparative biology and taxonomic classification.</title>
        <authorList>
            <person name="Goeker M."/>
        </authorList>
    </citation>
    <scope>NUCLEOTIDE SEQUENCE [LARGE SCALE GENOMIC DNA]</scope>
    <source>
        <strain evidence="11 12">DSM 18773</strain>
    </source>
</reference>
<gene>
    <name evidence="11" type="ORF">C7459_102101</name>
</gene>
<keyword evidence="5" id="KW-0963">Cytoplasm</keyword>
<comment type="catalytic activity">
    <reaction evidence="1">
        <text>a (3R)-hydroxyacyl-[ACP] = a (2E)-enoyl-[ACP] + H2O</text>
        <dbReference type="Rhea" id="RHEA:13097"/>
        <dbReference type="Rhea" id="RHEA-COMP:9925"/>
        <dbReference type="Rhea" id="RHEA-COMP:9945"/>
        <dbReference type="ChEBI" id="CHEBI:15377"/>
        <dbReference type="ChEBI" id="CHEBI:78784"/>
        <dbReference type="ChEBI" id="CHEBI:78827"/>
        <dbReference type="EC" id="4.2.1.59"/>
    </reaction>
</comment>
<evidence type="ECO:0000256" key="8">
    <source>
        <dbReference type="ARBA" id="ARBA00023098"/>
    </source>
</evidence>
<comment type="subcellular location">
    <subcellularLocation>
        <location evidence="2">Cytoplasm</location>
    </subcellularLocation>
</comment>
<protein>
    <recommendedName>
        <fullName evidence="4">3-hydroxyacyl-[acyl-carrier-protein] dehydratase</fullName>
        <ecNumber evidence="4">4.2.1.59</ecNumber>
    </recommendedName>
</protein>
<name>A0A316DCH8_9BACL</name>
<dbReference type="SUPFAM" id="SSF54637">
    <property type="entry name" value="Thioesterase/thiol ester dehydrase-isomerase"/>
    <property type="match status" value="1"/>
</dbReference>
<evidence type="ECO:0000256" key="6">
    <source>
        <dbReference type="ARBA" id="ARBA00022516"/>
    </source>
</evidence>
<dbReference type="CDD" id="cd01288">
    <property type="entry name" value="FabZ"/>
    <property type="match status" value="1"/>
</dbReference>
<dbReference type="GO" id="GO:0005737">
    <property type="term" value="C:cytoplasm"/>
    <property type="evidence" value="ECO:0007669"/>
    <property type="project" value="UniProtKB-SubCell"/>
</dbReference>
<keyword evidence="8" id="KW-0443">Lipid metabolism</keyword>
<evidence type="ECO:0000256" key="4">
    <source>
        <dbReference type="ARBA" id="ARBA00013167"/>
    </source>
</evidence>
<evidence type="ECO:0000313" key="12">
    <source>
        <dbReference type="Proteomes" id="UP000245634"/>
    </source>
</evidence>
<evidence type="ECO:0000256" key="3">
    <source>
        <dbReference type="ARBA" id="ARBA00009174"/>
    </source>
</evidence>
<dbReference type="PANTHER" id="PTHR30272:SF1">
    <property type="entry name" value="3-HYDROXYACYL-[ACYL-CARRIER-PROTEIN] DEHYDRATASE"/>
    <property type="match status" value="1"/>
</dbReference>
<keyword evidence="7" id="KW-0441">Lipid A biosynthesis</keyword>
<evidence type="ECO:0000256" key="7">
    <source>
        <dbReference type="ARBA" id="ARBA00022556"/>
    </source>
</evidence>
<dbReference type="Pfam" id="PF07977">
    <property type="entry name" value="FabA"/>
    <property type="match status" value="1"/>
</dbReference>
<dbReference type="AlphaFoldDB" id="A0A316DCH8"/>
<evidence type="ECO:0000256" key="9">
    <source>
        <dbReference type="ARBA" id="ARBA00023239"/>
    </source>
</evidence>
<evidence type="ECO:0000313" key="11">
    <source>
        <dbReference type="EMBL" id="PWK15857.1"/>
    </source>
</evidence>
<dbReference type="FunFam" id="3.10.129.10:FF:000001">
    <property type="entry name" value="3-hydroxyacyl-[acyl-carrier-protein] dehydratase FabZ"/>
    <property type="match status" value="1"/>
</dbReference>
<evidence type="ECO:0000256" key="2">
    <source>
        <dbReference type="ARBA" id="ARBA00004496"/>
    </source>
</evidence>
<evidence type="ECO:0000256" key="1">
    <source>
        <dbReference type="ARBA" id="ARBA00001055"/>
    </source>
</evidence>
<comment type="caution">
    <text evidence="11">The sequence shown here is derived from an EMBL/GenBank/DDBJ whole genome shotgun (WGS) entry which is preliminary data.</text>
</comment>
<keyword evidence="6" id="KW-0444">Lipid biosynthesis</keyword>
<dbReference type="Gene3D" id="3.10.129.10">
    <property type="entry name" value="Hotdog Thioesterase"/>
    <property type="match status" value="1"/>
</dbReference>
<dbReference type="EMBL" id="QGGL01000002">
    <property type="protein sequence ID" value="PWK15857.1"/>
    <property type="molecule type" value="Genomic_DNA"/>
</dbReference>
<comment type="function">
    <text evidence="10">Involved in unsaturated fatty acids biosynthesis. Catalyzes the dehydration of short chain beta-hydroxyacyl-ACPs and long chain saturated and unsaturated beta-hydroxyacyl-ACPs.</text>
</comment>
<keyword evidence="12" id="KW-1185">Reference proteome</keyword>
<accession>A0A316DCH8</accession>
<dbReference type="InterPro" id="IPR029069">
    <property type="entry name" value="HotDog_dom_sf"/>
</dbReference>
<evidence type="ECO:0000256" key="5">
    <source>
        <dbReference type="ARBA" id="ARBA00022490"/>
    </source>
</evidence>
<evidence type="ECO:0000256" key="10">
    <source>
        <dbReference type="ARBA" id="ARBA00025049"/>
    </source>
</evidence>
<comment type="similarity">
    <text evidence="3">Belongs to the thioester dehydratase family. FabZ subfamily.</text>
</comment>